<dbReference type="SMART" id="SM00228">
    <property type="entry name" value="PDZ"/>
    <property type="match status" value="4"/>
</dbReference>
<keyword evidence="5" id="KW-0597">Phosphoprotein</keyword>
<dbReference type="InterPro" id="IPR051342">
    <property type="entry name" value="PDZ_scaffold"/>
</dbReference>
<evidence type="ECO:0000259" key="9">
    <source>
        <dbReference type="PROSITE" id="PS50106"/>
    </source>
</evidence>
<evidence type="ECO:0000256" key="1">
    <source>
        <dbReference type="ARBA" id="ARBA00004221"/>
    </source>
</evidence>
<dbReference type="GO" id="GO:0005923">
    <property type="term" value="C:bicellular tight junction"/>
    <property type="evidence" value="ECO:0007669"/>
    <property type="project" value="UniProtKB-SubCell"/>
</dbReference>
<sequence length="608" mass="65617">MPQKPTRQRVLQALERLQAKLLQREEWTHSERLGALSDTLRSPLLGHILTLQHSIKQLKEQLNCLPADTCSDFSFSRKGQLIVSASRPPSSLLGVTNGLPLDMTGAESACSPQGRPTEQISLPKPVSGGLGFSVVGLGPDGVGGNGVFIRQVQPGSIAHRDGRLQENDQILAINGSPLDKNVTQQQAIGLLQQSGERVDLVVARDPAAQRSSGREASRLRVTPLPQELWGHVEEIELVNDGSGLGFGIVGGKATGVVVRTLVPGSVADKDGRLRTGDNILRIGETPTQGLASDQVVRVLQGCGSRIRMLIARDPLGGPHVAPPPPPAPAVAPPNLDGYEIHEVVLRKKEGQSLGISIVGYNAMTSENAVGVFIKHVIPGSAAEQSGNIRVHDRIIALDGVNLQGFTNEEVLEVMKHTGSTVNLTLVRKMASKATPKELSLDKGEWRCPAYSAPPPPQQLTSRSSEVKVPLDPVLLAEKELRVKWEQALGPEYTVLVRARLPQSADDAELQKYSKLLPIHTMRLGVELDSFDGHHYISTVAPGGPVAEHGLLRPEDELLEVNGVQLYGKSRREAVAFLREVPPPFTLVCCRHLSAEKMQTTAKITTVWI</sequence>
<dbReference type="InterPro" id="IPR036892">
    <property type="entry name" value="L27_dom_sf"/>
</dbReference>
<evidence type="ECO:0000256" key="2">
    <source>
        <dbReference type="ARBA" id="ARBA00004435"/>
    </source>
</evidence>
<accession>A0A3B3RC58</accession>
<evidence type="ECO:0000256" key="7">
    <source>
        <dbReference type="ARBA" id="ARBA00022949"/>
    </source>
</evidence>
<dbReference type="GO" id="GO:0120192">
    <property type="term" value="P:tight junction assembly"/>
    <property type="evidence" value="ECO:0007669"/>
    <property type="project" value="TreeGrafter"/>
</dbReference>
<dbReference type="InterPro" id="IPR004172">
    <property type="entry name" value="L27_dom"/>
</dbReference>
<dbReference type="CDD" id="cd06667">
    <property type="entry name" value="PDZ2_MUPP1-like"/>
    <property type="match status" value="1"/>
</dbReference>
<evidence type="ECO:0000313" key="12">
    <source>
        <dbReference type="Proteomes" id="UP000261540"/>
    </source>
</evidence>
<name>A0A3B3RC58_9TELE</name>
<keyword evidence="3" id="KW-0796">Tight junction</keyword>
<evidence type="ECO:0000256" key="5">
    <source>
        <dbReference type="ARBA" id="ARBA00022553"/>
    </source>
</evidence>
<feature type="domain" description="PDZ" evidence="9">
    <location>
        <begin position="342"/>
        <end position="429"/>
    </location>
</feature>
<keyword evidence="4" id="KW-1003">Cell membrane</keyword>
<dbReference type="GO" id="GO:0016324">
    <property type="term" value="C:apical plasma membrane"/>
    <property type="evidence" value="ECO:0007669"/>
    <property type="project" value="UniProtKB-SubCell"/>
</dbReference>
<dbReference type="SUPFAM" id="SSF101288">
    <property type="entry name" value="L27 domain"/>
    <property type="match status" value="1"/>
</dbReference>
<dbReference type="GO" id="GO:0005737">
    <property type="term" value="C:cytoplasm"/>
    <property type="evidence" value="ECO:0007669"/>
    <property type="project" value="TreeGrafter"/>
</dbReference>
<dbReference type="AlphaFoldDB" id="A0A3B3RC58"/>
<evidence type="ECO:0000256" key="4">
    <source>
        <dbReference type="ARBA" id="ARBA00022475"/>
    </source>
</evidence>
<dbReference type="Ensembl" id="ENSPKIT00000040727.1">
    <property type="protein sequence ID" value="ENSPKIP00000016242.1"/>
    <property type="gene ID" value="ENSPKIG00000002506.1"/>
</dbReference>
<dbReference type="PROSITE" id="PS51022">
    <property type="entry name" value="L27"/>
    <property type="match status" value="1"/>
</dbReference>
<dbReference type="Proteomes" id="UP000261540">
    <property type="component" value="Unplaced"/>
</dbReference>
<keyword evidence="8" id="KW-0472">Membrane</keyword>
<proteinExistence type="predicted"/>
<feature type="domain" description="L27" evidence="10">
    <location>
        <begin position="3"/>
        <end position="63"/>
    </location>
</feature>
<dbReference type="InterPro" id="IPR036034">
    <property type="entry name" value="PDZ_sf"/>
</dbReference>
<evidence type="ECO:0000259" key="10">
    <source>
        <dbReference type="PROSITE" id="PS51022"/>
    </source>
</evidence>
<dbReference type="PROSITE" id="PS50106">
    <property type="entry name" value="PDZ"/>
    <property type="match status" value="4"/>
</dbReference>
<dbReference type="CDD" id="cd06689">
    <property type="entry name" value="PDZ1_MUPP1-like"/>
    <property type="match status" value="1"/>
</dbReference>
<dbReference type="InterPro" id="IPR015132">
    <property type="entry name" value="L27_2"/>
</dbReference>
<keyword evidence="12" id="KW-1185">Reference proteome</keyword>
<dbReference type="SUPFAM" id="SSF50156">
    <property type="entry name" value="PDZ domain-like"/>
    <property type="match status" value="4"/>
</dbReference>
<keyword evidence="6" id="KW-0677">Repeat</keyword>
<dbReference type="Gene3D" id="2.30.42.10">
    <property type="match status" value="4"/>
</dbReference>
<evidence type="ECO:0000256" key="3">
    <source>
        <dbReference type="ARBA" id="ARBA00022427"/>
    </source>
</evidence>
<reference evidence="11" key="1">
    <citation type="submission" date="2025-08" db="UniProtKB">
        <authorList>
            <consortium name="Ensembl"/>
        </authorList>
    </citation>
    <scope>IDENTIFICATION</scope>
</reference>
<evidence type="ECO:0000256" key="8">
    <source>
        <dbReference type="ARBA" id="ARBA00023136"/>
    </source>
</evidence>
<feature type="domain" description="PDZ" evidence="9">
    <location>
        <begin position="506"/>
        <end position="592"/>
    </location>
</feature>
<dbReference type="Pfam" id="PF09045">
    <property type="entry name" value="L27_2"/>
    <property type="match status" value="1"/>
</dbReference>
<dbReference type="PANTHER" id="PTHR19964:SF11">
    <property type="entry name" value="INAD-LIKE PROTEIN"/>
    <property type="match status" value="1"/>
</dbReference>
<evidence type="ECO:0000313" key="11">
    <source>
        <dbReference type="Ensembl" id="ENSPKIP00000016242.1"/>
    </source>
</evidence>
<evidence type="ECO:0000256" key="6">
    <source>
        <dbReference type="ARBA" id="ARBA00022737"/>
    </source>
</evidence>
<feature type="domain" description="PDZ" evidence="9">
    <location>
        <begin position="234"/>
        <end position="314"/>
    </location>
</feature>
<dbReference type="CDD" id="cd06791">
    <property type="entry name" value="PDZ3_MUPP1-like"/>
    <property type="match status" value="1"/>
</dbReference>
<dbReference type="GeneTree" id="ENSGT00940000155136"/>
<keyword evidence="7" id="KW-0965">Cell junction</keyword>
<reference evidence="11" key="2">
    <citation type="submission" date="2025-09" db="UniProtKB">
        <authorList>
            <consortium name="Ensembl"/>
        </authorList>
    </citation>
    <scope>IDENTIFICATION</scope>
</reference>
<dbReference type="Gene3D" id="1.20.1440.360">
    <property type="match status" value="1"/>
</dbReference>
<protein>
    <submittedName>
        <fullName evidence="11">PATJ crumbs cell polarity complex component</fullName>
    </submittedName>
</protein>
<dbReference type="InterPro" id="IPR001478">
    <property type="entry name" value="PDZ"/>
</dbReference>
<feature type="domain" description="PDZ" evidence="9">
    <location>
        <begin position="119"/>
        <end position="206"/>
    </location>
</feature>
<organism evidence="11 12">
    <name type="scientific">Paramormyrops kingsleyae</name>
    <dbReference type="NCBI Taxonomy" id="1676925"/>
    <lineage>
        <taxon>Eukaryota</taxon>
        <taxon>Metazoa</taxon>
        <taxon>Chordata</taxon>
        <taxon>Craniata</taxon>
        <taxon>Vertebrata</taxon>
        <taxon>Euteleostomi</taxon>
        <taxon>Actinopterygii</taxon>
        <taxon>Neopterygii</taxon>
        <taxon>Teleostei</taxon>
        <taxon>Osteoglossocephala</taxon>
        <taxon>Osteoglossomorpha</taxon>
        <taxon>Osteoglossiformes</taxon>
        <taxon>Mormyridae</taxon>
        <taxon>Paramormyrops</taxon>
    </lineage>
</organism>
<dbReference type="PANTHER" id="PTHR19964">
    <property type="entry name" value="MULTIPLE PDZ DOMAIN PROTEIN"/>
    <property type="match status" value="1"/>
</dbReference>
<comment type="subcellular location">
    <subcellularLocation>
        <location evidence="1">Apical cell membrane</location>
    </subcellularLocation>
    <subcellularLocation>
        <location evidence="2">Cell junction</location>
        <location evidence="2">Tight junction</location>
    </subcellularLocation>
</comment>
<dbReference type="Pfam" id="PF00595">
    <property type="entry name" value="PDZ"/>
    <property type="match status" value="4"/>
</dbReference>